<keyword evidence="3" id="KW-1185">Reference proteome</keyword>
<gene>
    <name evidence="2" type="ORF">H696_01522</name>
</gene>
<name>A0A058ZDT4_FONAL</name>
<dbReference type="RefSeq" id="XP_009493694.1">
    <property type="nucleotide sequence ID" value="XM_009495419.1"/>
</dbReference>
<evidence type="ECO:0000313" key="3">
    <source>
        <dbReference type="Proteomes" id="UP000030693"/>
    </source>
</evidence>
<feature type="region of interest" description="Disordered" evidence="1">
    <location>
        <begin position="173"/>
        <end position="204"/>
    </location>
</feature>
<accession>A0A058ZDT4</accession>
<proteinExistence type="predicted"/>
<dbReference type="EMBL" id="KB932202">
    <property type="protein sequence ID" value="KCV72116.1"/>
    <property type="molecule type" value="Genomic_DNA"/>
</dbReference>
<feature type="region of interest" description="Disordered" evidence="1">
    <location>
        <begin position="1"/>
        <end position="21"/>
    </location>
</feature>
<sequence>MSDSTHPHPGAPGTKAEDFPTPMDEAYARLLSDNAELERRFSEVITLLQSRESHISQLQALLSSETQRADAAEARLLELTTGRDSLLASSAATTAAAYSSAGSLATDEALDAELATAAQLDQQISARIATLKQNAERRQVWMRSMVTRLSAEVNKIENCQRIIAGNTESLRREPANSSAVAFGGTASSSGTAAPVPQPTSSLII</sequence>
<feature type="compositionally biased region" description="Polar residues" evidence="1">
    <location>
        <begin position="175"/>
        <end position="191"/>
    </location>
</feature>
<evidence type="ECO:0000313" key="2">
    <source>
        <dbReference type="EMBL" id="KCV72116.1"/>
    </source>
</evidence>
<reference evidence="2" key="1">
    <citation type="submission" date="2013-04" db="EMBL/GenBank/DDBJ databases">
        <title>The Genome Sequence of Fonticula alba ATCC 38817.</title>
        <authorList>
            <consortium name="The Broad Institute Genomics Platform"/>
            <person name="Russ C."/>
            <person name="Cuomo C."/>
            <person name="Burger G."/>
            <person name="Gray M.W."/>
            <person name="Holland P.W.H."/>
            <person name="King N."/>
            <person name="Lang F.B.F."/>
            <person name="Roger A.J."/>
            <person name="Ruiz-Trillo I."/>
            <person name="Brown M."/>
            <person name="Walker B."/>
            <person name="Young S."/>
            <person name="Zeng Q."/>
            <person name="Gargeya S."/>
            <person name="Fitzgerald M."/>
            <person name="Haas B."/>
            <person name="Abouelleil A."/>
            <person name="Allen A.W."/>
            <person name="Alvarado L."/>
            <person name="Arachchi H.M."/>
            <person name="Berlin A.M."/>
            <person name="Chapman S.B."/>
            <person name="Gainer-Dewar J."/>
            <person name="Goldberg J."/>
            <person name="Griggs A."/>
            <person name="Gujja S."/>
            <person name="Hansen M."/>
            <person name="Howarth C."/>
            <person name="Imamovic A."/>
            <person name="Ireland A."/>
            <person name="Larimer J."/>
            <person name="McCowan C."/>
            <person name="Murphy C."/>
            <person name="Pearson M."/>
            <person name="Poon T.W."/>
            <person name="Priest M."/>
            <person name="Roberts A."/>
            <person name="Saif S."/>
            <person name="Shea T."/>
            <person name="Sisk P."/>
            <person name="Sykes S."/>
            <person name="Wortman J."/>
            <person name="Nusbaum C."/>
            <person name="Birren B."/>
        </authorList>
    </citation>
    <scope>NUCLEOTIDE SEQUENCE [LARGE SCALE GENOMIC DNA]</scope>
    <source>
        <strain evidence="2">ATCC 38817</strain>
    </source>
</reference>
<dbReference type="AlphaFoldDB" id="A0A058ZDT4"/>
<dbReference type="Proteomes" id="UP000030693">
    <property type="component" value="Unassembled WGS sequence"/>
</dbReference>
<evidence type="ECO:0000256" key="1">
    <source>
        <dbReference type="SAM" id="MobiDB-lite"/>
    </source>
</evidence>
<protein>
    <submittedName>
        <fullName evidence="2">Uncharacterized protein</fullName>
    </submittedName>
</protein>
<organism evidence="2">
    <name type="scientific">Fonticula alba</name>
    <name type="common">Slime mold</name>
    <dbReference type="NCBI Taxonomy" id="691883"/>
    <lineage>
        <taxon>Eukaryota</taxon>
        <taxon>Rotosphaerida</taxon>
        <taxon>Fonticulaceae</taxon>
        <taxon>Fonticula</taxon>
    </lineage>
</organism>
<dbReference type="GeneID" id="20526247"/>